<feature type="domain" description="DNA mismatch repair proteins mutS family" evidence="5">
    <location>
        <begin position="156"/>
        <end position="220"/>
    </location>
</feature>
<dbReference type="PANTHER" id="PTHR11361">
    <property type="entry name" value="DNA MISMATCH REPAIR PROTEIN MUTS FAMILY MEMBER"/>
    <property type="match status" value="1"/>
</dbReference>
<organism evidence="6 7">
    <name type="scientific">Meganyctiphanes norvegica</name>
    <name type="common">Northern krill</name>
    <name type="synonym">Thysanopoda norvegica</name>
    <dbReference type="NCBI Taxonomy" id="48144"/>
    <lineage>
        <taxon>Eukaryota</taxon>
        <taxon>Metazoa</taxon>
        <taxon>Ecdysozoa</taxon>
        <taxon>Arthropoda</taxon>
        <taxon>Crustacea</taxon>
        <taxon>Multicrustacea</taxon>
        <taxon>Malacostraca</taxon>
        <taxon>Eumalacostraca</taxon>
        <taxon>Eucarida</taxon>
        <taxon>Euphausiacea</taxon>
        <taxon>Euphausiidae</taxon>
        <taxon>Meganyctiphanes</taxon>
    </lineage>
</organism>
<dbReference type="SUPFAM" id="SSF52540">
    <property type="entry name" value="P-loop containing nucleoside triphosphate hydrolases"/>
    <property type="match status" value="1"/>
</dbReference>
<comment type="similarity">
    <text evidence="1">Belongs to the DNA mismatch repair MutS family.</text>
</comment>
<dbReference type="GO" id="GO:0051026">
    <property type="term" value="P:chiasma assembly"/>
    <property type="evidence" value="ECO:0007669"/>
    <property type="project" value="TreeGrafter"/>
</dbReference>
<sequence length="223" mass="24569">MGGAAAPPPPPRRRCCCCWLPPPPHSVKQYLTNYKATGMTGIYKLYKFLTFKDLDGELGDIQVEIANHETRIMMRLVETLLQQVEPFTKLVERILMLDCLLAFSVVSRECGWVQPQLTDEPVIMVDEARHPIYELCTASFVSNPIRSGGQHPFVSLITGPNASGKTVYLKQVGIVAVLAQVGCWVPAARALLRPLDAIIAVTQATPSVTSPLSAFMMDLTRIC</sequence>
<dbReference type="SUPFAM" id="SSF48334">
    <property type="entry name" value="DNA repair protein MutS, domain III"/>
    <property type="match status" value="1"/>
</dbReference>
<evidence type="ECO:0000256" key="3">
    <source>
        <dbReference type="ARBA" id="ARBA00022840"/>
    </source>
</evidence>
<keyword evidence="3" id="KW-0067">ATP-binding</keyword>
<dbReference type="Pfam" id="PF00488">
    <property type="entry name" value="MutS_V"/>
    <property type="match status" value="1"/>
</dbReference>
<evidence type="ECO:0000313" key="7">
    <source>
        <dbReference type="Proteomes" id="UP001497623"/>
    </source>
</evidence>
<dbReference type="InterPro" id="IPR027417">
    <property type="entry name" value="P-loop_NTPase"/>
</dbReference>
<evidence type="ECO:0000313" key="6">
    <source>
        <dbReference type="EMBL" id="CAL4215103.1"/>
    </source>
</evidence>
<dbReference type="GO" id="GO:0005634">
    <property type="term" value="C:nucleus"/>
    <property type="evidence" value="ECO:0007669"/>
    <property type="project" value="TreeGrafter"/>
</dbReference>
<dbReference type="PANTHER" id="PTHR11361:SF20">
    <property type="entry name" value="MUTS PROTEIN HOMOLOG 5"/>
    <property type="match status" value="1"/>
</dbReference>
<dbReference type="InterPro" id="IPR045076">
    <property type="entry name" value="MutS"/>
</dbReference>
<evidence type="ECO:0000256" key="4">
    <source>
        <dbReference type="ARBA" id="ARBA00023125"/>
    </source>
</evidence>
<reference evidence="6 7" key="1">
    <citation type="submission" date="2024-05" db="EMBL/GenBank/DDBJ databases">
        <authorList>
            <person name="Wallberg A."/>
        </authorList>
    </citation>
    <scope>NUCLEOTIDE SEQUENCE [LARGE SCALE GENOMIC DNA]</scope>
</reference>
<dbReference type="InterPro" id="IPR036187">
    <property type="entry name" value="DNA_mismatch_repair_MutS_sf"/>
</dbReference>
<dbReference type="Proteomes" id="UP001497623">
    <property type="component" value="Unassembled WGS sequence"/>
</dbReference>
<dbReference type="Gene3D" id="3.40.50.300">
    <property type="entry name" value="P-loop containing nucleotide triphosphate hydrolases"/>
    <property type="match status" value="1"/>
</dbReference>
<evidence type="ECO:0000256" key="2">
    <source>
        <dbReference type="ARBA" id="ARBA00022741"/>
    </source>
</evidence>
<keyword evidence="2" id="KW-0547">Nucleotide-binding</keyword>
<evidence type="ECO:0000256" key="1">
    <source>
        <dbReference type="ARBA" id="ARBA00006271"/>
    </source>
</evidence>
<gene>
    <name evidence="6" type="ORF">MNOR_LOCUS38685</name>
</gene>
<comment type="caution">
    <text evidence="6">The sequence shown here is derived from an EMBL/GenBank/DDBJ whole genome shotgun (WGS) entry which is preliminary data.</text>
</comment>
<dbReference type="GO" id="GO:0140664">
    <property type="term" value="F:ATP-dependent DNA damage sensor activity"/>
    <property type="evidence" value="ECO:0007669"/>
    <property type="project" value="InterPro"/>
</dbReference>
<dbReference type="GO" id="GO:0030983">
    <property type="term" value="F:mismatched DNA binding"/>
    <property type="evidence" value="ECO:0007669"/>
    <property type="project" value="InterPro"/>
</dbReference>
<dbReference type="AlphaFoldDB" id="A0AAV2SNP9"/>
<accession>A0AAV2SNP9</accession>
<name>A0AAV2SNP9_MEGNR</name>
<dbReference type="GO" id="GO:0006298">
    <property type="term" value="P:mismatch repair"/>
    <property type="evidence" value="ECO:0007669"/>
    <property type="project" value="InterPro"/>
</dbReference>
<feature type="non-terminal residue" evidence="6">
    <location>
        <position position="223"/>
    </location>
</feature>
<keyword evidence="4" id="KW-0238">DNA-binding</keyword>
<dbReference type="GO" id="GO:0005524">
    <property type="term" value="F:ATP binding"/>
    <property type="evidence" value="ECO:0007669"/>
    <property type="project" value="UniProtKB-KW"/>
</dbReference>
<dbReference type="EMBL" id="CAXKWB010090667">
    <property type="protein sequence ID" value="CAL4215103.1"/>
    <property type="molecule type" value="Genomic_DNA"/>
</dbReference>
<keyword evidence="7" id="KW-1185">Reference proteome</keyword>
<protein>
    <recommendedName>
        <fullName evidence="5">DNA mismatch repair proteins mutS family domain-containing protein</fullName>
    </recommendedName>
</protein>
<dbReference type="InterPro" id="IPR000432">
    <property type="entry name" value="DNA_mismatch_repair_MutS_C"/>
</dbReference>
<proteinExistence type="inferred from homology"/>
<evidence type="ECO:0000259" key="5">
    <source>
        <dbReference type="Pfam" id="PF00488"/>
    </source>
</evidence>